<evidence type="ECO:0000313" key="1">
    <source>
        <dbReference type="EMBL" id="KOS40220.1"/>
    </source>
</evidence>
<dbReference type="STRING" id="229535.A0A0M8P4H1"/>
<name>A0A0M8P4H1_9EURO</name>
<keyword evidence="2" id="KW-1185">Reference proteome</keyword>
<evidence type="ECO:0000313" key="2">
    <source>
        <dbReference type="Proteomes" id="UP000037696"/>
    </source>
</evidence>
<reference evidence="1 2" key="1">
    <citation type="submission" date="2015-08" db="EMBL/GenBank/DDBJ databases">
        <title>Genome sequencing of Penicillium nordicum.</title>
        <authorList>
            <person name="Nguyen H.D."/>
            <person name="Seifert K.A."/>
        </authorList>
    </citation>
    <scope>NUCLEOTIDE SEQUENCE [LARGE SCALE GENOMIC DNA]</scope>
    <source>
        <strain evidence="1 2">DAOMC 185683</strain>
    </source>
</reference>
<dbReference type="EMBL" id="LHQQ01000171">
    <property type="protein sequence ID" value="KOS40220.1"/>
    <property type="molecule type" value="Genomic_DNA"/>
</dbReference>
<dbReference type="AlphaFoldDB" id="A0A0M8P4H1"/>
<dbReference type="Proteomes" id="UP000037696">
    <property type="component" value="Unassembled WGS sequence"/>
</dbReference>
<gene>
    <name evidence="1" type="ORF">ACN38_g8923</name>
</gene>
<accession>A0A0M8P4H1</accession>
<organism evidence="1 2">
    <name type="scientific">Penicillium nordicum</name>
    <dbReference type="NCBI Taxonomy" id="229535"/>
    <lineage>
        <taxon>Eukaryota</taxon>
        <taxon>Fungi</taxon>
        <taxon>Dikarya</taxon>
        <taxon>Ascomycota</taxon>
        <taxon>Pezizomycotina</taxon>
        <taxon>Eurotiomycetes</taxon>
        <taxon>Eurotiomycetidae</taxon>
        <taxon>Eurotiales</taxon>
        <taxon>Aspergillaceae</taxon>
        <taxon>Penicillium</taxon>
    </lineage>
</organism>
<dbReference type="OrthoDB" id="21678at2759"/>
<protein>
    <submittedName>
        <fullName evidence="1">Uncharacterized protein</fullName>
    </submittedName>
</protein>
<comment type="caution">
    <text evidence="1">The sequence shown here is derived from an EMBL/GenBank/DDBJ whole genome shotgun (WGS) entry which is preliminary data.</text>
</comment>
<proteinExistence type="predicted"/>
<sequence length="104" mass="11079">MQTITNDPSFVPYTKPTQKISEFIALGVSYTAGTSCNGNEEVMGGDAIPGKWPRTSTIGPLSITMTLYRVLASTLILATQCTAGFLSTEAGKLSRTRSNIESTI</sequence>